<evidence type="ECO:0000256" key="2">
    <source>
        <dbReference type="ARBA" id="ARBA00022670"/>
    </source>
</evidence>
<feature type="domain" description="Peptidase M48" evidence="9">
    <location>
        <begin position="388"/>
        <end position="553"/>
    </location>
</feature>
<dbReference type="eggNOG" id="COG4783">
    <property type="taxonomic scope" value="Bacteria"/>
</dbReference>
<dbReference type="InParanoid" id="K9TR04"/>
<keyword evidence="3" id="KW-0479">Metal-binding</keyword>
<dbReference type="GO" id="GO:0046872">
    <property type="term" value="F:metal ion binding"/>
    <property type="evidence" value="ECO:0007669"/>
    <property type="project" value="UniProtKB-KW"/>
</dbReference>
<dbReference type="OrthoDB" id="9810445at2"/>
<dbReference type="PANTHER" id="PTHR22726:SF1">
    <property type="entry name" value="METALLOENDOPEPTIDASE OMA1, MITOCHONDRIAL"/>
    <property type="match status" value="1"/>
</dbReference>
<organism evidence="10 11">
    <name type="scientific">Oscillatoria acuminata PCC 6304</name>
    <dbReference type="NCBI Taxonomy" id="56110"/>
    <lineage>
        <taxon>Bacteria</taxon>
        <taxon>Bacillati</taxon>
        <taxon>Cyanobacteriota</taxon>
        <taxon>Cyanophyceae</taxon>
        <taxon>Oscillatoriophycideae</taxon>
        <taxon>Oscillatoriales</taxon>
        <taxon>Oscillatoriaceae</taxon>
        <taxon>Oscillatoria</taxon>
    </lineage>
</organism>
<dbReference type="AlphaFoldDB" id="K9TR04"/>
<name>K9TR04_9CYAN</name>
<feature type="region of interest" description="Disordered" evidence="7">
    <location>
        <begin position="25"/>
        <end position="140"/>
    </location>
</feature>
<dbReference type="InterPro" id="IPR011990">
    <property type="entry name" value="TPR-like_helical_dom_sf"/>
</dbReference>
<evidence type="ECO:0000256" key="8">
    <source>
        <dbReference type="SAM" id="SignalP"/>
    </source>
</evidence>
<dbReference type="PANTHER" id="PTHR22726">
    <property type="entry name" value="METALLOENDOPEPTIDASE OMA1"/>
    <property type="match status" value="1"/>
</dbReference>
<keyword evidence="2" id="KW-0645">Protease</keyword>
<dbReference type="Gene3D" id="3.30.2010.10">
    <property type="entry name" value="Metalloproteases ('zincins'), catalytic domain"/>
    <property type="match status" value="1"/>
</dbReference>
<feature type="compositionally biased region" description="Low complexity" evidence="7">
    <location>
        <begin position="39"/>
        <end position="59"/>
    </location>
</feature>
<sequence>MKLLWNSWLVTLSLVLPIATPALAEFPVPSPSRLAQTNTETRSTLPTSESTPETASEEPPLAEEDPEPPTAETADEAEDLPQEEEDPESPNPEISDEAEDLPQEEEDPESPNPEPSDEAEETSEAESTLDPEQAAKQAERRHHLERLAEADRLFVAGEIAAAEAIYQEVKPPFSANGKQAAISTLPEPLSDPEQLSPASRVYWREAQAGWENQLESRIFVPLEFLVEASPEFLPGHLLLAEAHTTYEQPEKAVEVLERATTFYPNNPELLRVKIAALAATEQWLEASIAARQFAILNPDHPDAEEFATLAEDNFGKFRGYIRKMIAGNAIGNVVTGAIGVALTGNPLGALSAVETLVMLARGESAIGRSIANQAVEQLDMVEDEEIVAYVQELGERLSKLSGRDDFEYEFYVIKDKNLNAFALPGGKIFVNAGAILHSDTEAELAGLITHELAHAVLSHGFQMVTHGNLIGNMARYVPFGGTLANLLVLDYSRDMEQQADVLGTRLLTSAGYSADGLRNLMVKLKEQYGEGSSFWKFMSTHPPTKERISDLETLIERGGYNRFAYEGVERHQEMRQRVAELLREELSEEDLVKLDIQLEEVEIEETEEENLESDEDEDEDEVNPEGEELDSDEDEVNPEGEELDSEDEEELEEE</sequence>
<keyword evidence="4" id="KW-0378">Hydrolase</keyword>
<feature type="chain" id="PRO_5003936026" evidence="8">
    <location>
        <begin position="25"/>
        <end position="654"/>
    </location>
</feature>
<evidence type="ECO:0000256" key="4">
    <source>
        <dbReference type="ARBA" id="ARBA00022801"/>
    </source>
</evidence>
<gene>
    <name evidence="10" type="ORF">Oscil6304_5516</name>
</gene>
<keyword evidence="6" id="KW-0482">Metalloprotease</keyword>
<protein>
    <submittedName>
        <fullName evidence="10">Peptidase family M48</fullName>
    </submittedName>
</protein>
<keyword evidence="8" id="KW-0732">Signal</keyword>
<feature type="signal peptide" evidence="8">
    <location>
        <begin position="1"/>
        <end position="24"/>
    </location>
</feature>
<evidence type="ECO:0000256" key="7">
    <source>
        <dbReference type="SAM" id="MobiDB-lite"/>
    </source>
</evidence>
<dbReference type="GO" id="GO:0004222">
    <property type="term" value="F:metalloendopeptidase activity"/>
    <property type="evidence" value="ECO:0007669"/>
    <property type="project" value="InterPro"/>
</dbReference>
<dbReference type="GO" id="GO:0051603">
    <property type="term" value="P:proteolysis involved in protein catabolic process"/>
    <property type="evidence" value="ECO:0007669"/>
    <property type="project" value="TreeGrafter"/>
</dbReference>
<dbReference type="STRING" id="56110.Oscil6304_5516"/>
<dbReference type="KEGG" id="oac:Oscil6304_5516"/>
<proteinExistence type="predicted"/>
<dbReference type="InterPro" id="IPR051156">
    <property type="entry name" value="Mito/Outer_Membr_Metalloprot"/>
</dbReference>
<evidence type="ECO:0000256" key="1">
    <source>
        <dbReference type="ARBA" id="ARBA00001947"/>
    </source>
</evidence>
<accession>K9TR04</accession>
<dbReference type="CDD" id="cd07333">
    <property type="entry name" value="M48C_bepA_like"/>
    <property type="match status" value="1"/>
</dbReference>
<dbReference type="InterPro" id="IPR001915">
    <property type="entry name" value="Peptidase_M48"/>
</dbReference>
<feature type="compositionally biased region" description="Acidic residues" evidence="7">
    <location>
        <begin position="60"/>
        <end position="129"/>
    </location>
</feature>
<dbReference type="PATRIC" id="fig|56110.3.peg.6771"/>
<comment type="cofactor">
    <cofactor evidence="1">
        <name>Zn(2+)</name>
        <dbReference type="ChEBI" id="CHEBI:29105"/>
    </cofactor>
</comment>
<reference evidence="10 11" key="1">
    <citation type="submission" date="2012-06" db="EMBL/GenBank/DDBJ databases">
        <title>Finished chromosome of genome of Oscillatoria acuminata PCC 6304.</title>
        <authorList>
            <consortium name="US DOE Joint Genome Institute"/>
            <person name="Gugger M."/>
            <person name="Coursin T."/>
            <person name="Rippka R."/>
            <person name="Tandeau De Marsac N."/>
            <person name="Huntemann M."/>
            <person name="Wei C.-L."/>
            <person name="Han J."/>
            <person name="Detter J.C."/>
            <person name="Han C."/>
            <person name="Tapia R."/>
            <person name="Davenport K."/>
            <person name="Daligault H."/>
            <person name="Erkkila T."/>
            <person name="Gu W."/>
            <person name="Munk A.C.C."/>
            <person name="Teshima H."/>
            <person name="Xu Y."/>
            <person name="Chain P."/>
            <person name="Chen A."/>
            <person name="Krypides N."/>
            <person name="Mavromatis K."/>
            <person name="Markowitz V."/>
            <person name="Szeto E."/>
            <person name="Ivanova N."/>
            <person name="Mikhailova N."/>
            <person name="Ovchinnikova G."/>
            <person name="Pagani I."/>
            <person name="Pati A."/>
            <person name="Goodwin L."/>
            <person name="Peters L."/>
            <person name="Pitluck S."/>
            <person name="Woyke T."/>
            <person name="Kerfeld C."/>
        </authorList>
    </citation>
    <scope>NUCLEOTIDE SEQUENCE [LARGE SCALE GENOMIC DNA]</scope>
    <source>
        <strain evidence="10 11">PCC 6304</strain>
    </source>
</reference>
<evidence type="ECO:0000256" key="3">
    <source>
        <dbReference type="ARBA" id="ARBA00022723"/>
    </source>
</evidence>
<dbReference type="EMBL" id="CP003607">
    <property type="protein sequence ID" value="AFY85000.1"/>
    <property type="molecule type" value="Genomic_DNA"/>
</dbReference>
<keyword evidence="5" id="KW-0862">Zinc</keyword>
<dbReference type="Pfam" id="PF01435">
    <property type="entry name" value="Peptidase_M48"/>
    <property type="match status" value="1"/>
</dbReference>
<keyword evidence="11" id="KW-1185">Reference proteome</keyword>
<evidence type="ECO:0000256" key="5">
    <source>
        <dbReference type="ARBA" id="ARBA00022833"/>
    </source>
</evidence>
<dbReference type="Gene3D" id="1.25.40.10">
    <property type="entry name" value="Tetratricopeptide repeat domain"/>
    <property type="match status" value="1"/>
</dbReference>
<feature type="region of interest" description="Disordered" evidence="7">
    <location>
        <begin position="601"/>
        <end position="654"/>
    </location>
</feature>
<dbReference type="SUPFAM" id="SSF48452">
    <property type="entry name" value="TPR-like"/>
    <property type="match status" value="1"/>
</dbReference>
<dbReference type="RefSeq" id="WP_015151610.1">
    <property type="nucleotide sequence ID" value="NC_019693.1"/>
</dbReference>
<evidence type="ECO:0000313" key="11">
    <source>
        <dbReference type="Proteomes" id="UP000010367"/>
    </source>
</evidence>
<dbReference type="Proteomes" id="UP000010367">
    <property type="component" value="Chromosome"/>
</dbReference>
<dbReference type="HOGENOM" id="CLU_023737_0_0_3"/>
<evidence type="ECO:0000259" key="9">
    <source>
        <dbReference type="Pfam" id="PF01435"/>
    </source>
</evidence>
<evidence type="ECO:0000313" key="10">
    <source>
        <dbReference type="EMBL" id="AFY85000.1"/>
    </source>
</evidence>
<evidence type="ECO:0000256" key="6">
    <source>
        <dbReference type="ARBA" id="ARBA00023049"/>
    </source>
</evidence>
<dbReference type="GO" id="GO:0016020">
    <property type="term" value="C:membrane"/>
    <property type="evidence" value="ECO:0007669"/>
    <property type="project" value="TreeGrafter"/>
</dbReference>